<evidence type="ECO:0000256" key="3">
    <source>
        <dbReference type="ARBA" id="ARBA00004906"/>
    </source>
</evidence>
<dbReference type="Gene3D" id="3.30.40.10">
    <property type="entry name" value="Zinc/RING finger domain, C3HC4 (zinc finger)"/>
    <property type="match status" value="2"/>
</dbReference>
<dbReference type="GO" id="GO:0033503">
    <property type="term" value="C:HULC complex"/>
    <property type="evidence" value="ECO:0007669"/>
    <property type="project" value="TreeGrafter"/>
</dbReference>
<feature type="coiled-coil region" evidence="15">
    <location>
        <begin position="772"/>
        <end position="806"/>
    </location>
</feature>
<evidence type="ECO:0000256" key="14">
    <source>
        <dbReference type="RuleBase" id="RU365038"/>
    </source>
</evidence>
<keyword evidence="19" id="KW-1185">Reference proteome</keyword>
<protein>
    <recommendedName>
        <fullName evidence="14">E3 ubiquitin protein ligase</fullName>
        <ecNumber evidence="14">2.3.2.27</ecNumber>
    </recommendedName>
</protein>
<feature type="compositionally biased region" description="Polar residues" evidence="16">
    <location>
        <begin position="17"/>
        <end position="37"/>
    </location>
</feature>
<feature type="coiled-coil region" evidence="15">
    <location>
        <begin position="978"/>
        <end position="1012"/>
    </location>
</feature>
<dbReference type="SUPFAM" id="SSF57850">
    <property type="entry name" value="RING/U-box"/>
    <property type="match status" value="2"/>
</dbReference>
<dbReference type="UniPathway" id="UPA00143"/>
<dbReference type="PANTHER" id="PTHR23163:SF8">
    <property type="entry name" value="E3 UBIQUITIN-PROTEIN LIGASE BRE1-LIKE 2"/>
    <property type="match status" value="1"/>
</dbReference>
<dbReference type="Gene3D" id="1.20.5.1160">
    <property type="entry name" value="Vasodilator-stimulated phosphoprotein"/>
    <property type="match status" value="2"/>
</dbReference>
<sequence>MENSDSDEPEKKRPHLNSLSPTMARSSSTSPPNNHSVDASVLQIQNQQLNQLVDKQKLDLQDLEAKIQELKDKQGSYDDFLMTVNKLWNQLVDDLILLGLCAGGAQNALEVLDGADYSRGSIPSCSAEEMFLFRLLQQDSLEANGNDEIVKYVEETLALRHTSTMDLLELLEQAIYAHREKTKNISHTLDGKISSEEAIIQFSKIDDMMEREVKNLREAIDILHLKHKEYAGIIRTYLSSHSRDQSEIRRITGELDDKMADLELKRRKLVNLKMQKDVASAVQNHTSSALNGTLSPEKSTERTISLRELRNAIEETKILEADRLSEYQEAHEENVVLSKQLQEFQDEVEDDKYVHSSRLYTMLNDQLQHWNAELDRYKAMTDSSQADRALVVRREKELNFKLESVDAVRNAIDNSDSRIEELELQLQKCVIEKNDFEINMEEAVQDSGRKDIIAEFRVMASSLSKEMGMVETQLKRWKETAHETLSLRDKAQSLKASLSTKTNEQKSLVDKCGEQVIEIKSLKALIEKLQKEKLELQIFLDMYAQESYENRDLMEVKESERRAYSQAEMFKNALDEHSLELRVKAANEAEAACQQRLSATEAEITEFSAKLDASERDVMELTAAIGIKDKEAEAYISEIETIGQAYEDMQTQNQHLLQQVTERDDYNIKLVSESVKIKQAQSYVLSDKQALAKQLQQVNTSLESLNMRVSYGEEQMKALLTDAIKTTEEDRHLAVDVETAKWELADSEKELQWLKSAFASSEKEHTHIQKDIDDVQLELDNERSSRKNLEEELGELNSVVAEMSSETGEAAIQKLQTEIKFCKNILQCSVCTDRPKEVVIVKCYHLFCNYCVQKNLEIRHPLPSINPGLQQHKAAERLREWILQRAGSGSLSFSNPSIRRVQIFCTNLVDDIVLFASTKKNMKALLTDAIKTTEEDRHLAVDVETAKWELADSEKELQWLKSAFASSEKEHTHIQKDIDDVQLELDNERSSRKNLEEELGELNSVVAEMSSETGEAAIQKLQTEIKFCKNILQCSVCTDRPKEVVIVKCYHLFCNYCVQKNLEIRHRKCPACGTPFGQNDIRFVKI</sequence>
<evidence type="ECO:0000256" key="6">
    <source>
        <dbReference type="ARBA" id="ARBA00022723"/>
    </source>
</evidence>
<evidence type="ECO:0000256" key="11">
    <source>
        <dbReference type="ARBA" id="ARBA00023054"/>
    </source>
</evidence>
<dbReference type="InterPro" id="IPR013956">
    <property type="entry name" value="E3_ubiquit_lig_Bre1"/>
</dbReference>
<comment type="catalytic activity">
    <reaction evidence="1 14">
        <text>S-ubiquitinyl-[E2 ubiquitin-conjugating enzyme]-L-cysteine + [acceptor protein]-L-lysine = [E2 ubiquitin-conjugating enzyme]-L-cysteine + N(6)-ubiquitinyl-[acceptor protein]-L-lysine.</text>
        <dbReference type="EC" id="2.3.2.27"/>
    </reaction>
</comment>
<proteinExistence type="inferred from homology"/>
<comment type="similarity">
    <text evidence="4 14">Belongs to the BRE1 family.</text>
</comment>
<dbReference type="GO" id="GO:0006325">
    <property type="term" value="P:chromatin organization"/>
    <property type="evidence" value="ECO:0007669"/>
    <property type="project" value="UniProtKB-KW"/>
</dbReference>
<reference evidence="18 19" key="1">
    <citation type="journal article" date="2019" name="G3 (Bethesda)">
        <title>Sequencing of a Wild Apple (Malus baccata) Genome Unravels the Differences Between Cultivated and Wild Apple Species Regarding Disease Resistance and Cold Tolerance.</title>
        <authorList>
            <person name="Chen X."/>
        </authorList>
    </citation>
    <scope>NUCLEOTIDE SEQUENCE [LARGE SCALE GENOMIC DNA]</scope>
    <source>
        <strain evidence="19">cv. Shandingzi</strain>
        <tissue evidence="18">Leaves</tissue>
    </source>
</reference>
<dbReference type="InterPro" id="IPR001841">
    <property type="entry name" value="Znf_RING"/>
</dbReference>
<feature type="coiled-coil region" evidence="15">
    <location>
        <begin position="46"/>
        <end position="73"/>
    </location>
</feature>
<evidence type="ECO:0000256" key="16">
    <source>
        <dbReference type="SAM" id="MobiDB-lite"/>
    </source>
</evidence>
<keyword evidence="11 14" id="KW-0175">Coiled coil</keyword>
<organism evidence="18 19">
    <name type="scientific">Malus baccata</name>
    <name type="common">Siberian crab apple</name>
    <name type="synonym">Pyrus baccata</name>
    <dbReference type="NCBI Taxonomy" id="106549"/>
    <lineage>
        <taxon>Eukaryota</taxon>
        <taxon>Viridiplantae</taxon>
        <taxon>Streptophyta</taxon>
        <taxon>Embryophyta</taxon>
        <taxon>Tracheophyta</taxon>
        <taxon>Spermatophyta</taxon>
        <taxon>Magnoliopsida</taxon>
        <taxon>eudicotyledons</taxon>
        <taxon>Gunneridae</taxon>
        <taxon>Pentapetalae</taxon>
        <taxon>rosids</taxon>
        <taxon>fabids</taxon>
        <taxon>Rosales</taxon>
        <taxon>Rosaceae</taxon>
        <taxon>Amygdaloideae</taxon>
        <taxon>Maleae</taxon>
        <taxon>Malus</taxon>
    </lineage>
</organism>
<feature type="coiled-coil region" evidence="15">
    <location>
        <begin position="405"/>
        <end position="439"/>
    </location>
</feature>
<name>A0A540M496_MALBA</name>
<dbReference type="Proteomes" id="UP000315295">
    <property type="component" value="Unassembled WGS sequence"/>
</dbReference>
<evidence type="ECO:0000256" key="7">
    <source>
        <dbReference type="ARBA" id="ARBA00022771"/>
    </source>
</evidence>
<dbReference type="InterPro" id="IPR018957">
    <property type="entry name" value="Znf_C3HC4_RING-type"/>
</dbReference>
<evidence type="ECO:0000256" key="9">
    <source>
        <dbReference type="ARBA" id="ARBA00022833"/>
    </source>
</evidence>
<feature type="domain" description="RING-type" evidence="17">
    <location>
        <begin position="1034"/>
        <end position="1072"/>
    </location>
</feature>
<evidence type="ECO:0000256" key="1">
    <source>
        <dbReference type="ARBA" id="ARBA00000900"/>
    </source>
</evidence>
<dbReference type="STRING" id="106549.A0A540M496"/>
<dbReference type="AlphaFoldDB" id="A0A540M496"/>
<evidence type="ECO:0000313" key="18">
    <source>
        <dbReference type="EMBL" id="TQD93580.1"/>
    </source>
</evidence>
<evidence type="ECO:0000256" key="10">
    <source>
        <dbReference type="ARBA" id="ARBA00022853"/>
    </source>
</evidence>
<dbReference type="InterPro" id="IPR017907">
    <property type="entry name" value="Znf_RING_CS"/>
</dbReference>
<keyword evidence="9 14" id="KW-0862">Zinc</keyword>
<evidence type="ECO:0000256" key="15">
    <source>
        <dbReference type="SAM" id="Coils"/>
    </source>
</evidence>
<keyword evidence="8 14" id="KW-0833">Ubl conjugation pathway</keyword>
<evidence type="ECO:0000256" key="2">
    <source>
        <dbReference type="ARBA" id="ARBA00004123"/>
    </source>
</evidence>
<dbReference type="CDD" id="cd16499">
    <property type="entry name" value="RING-HC_Bre1-like"/>
    <property type="match status" value="1"/>
</dbReference>
<evidence type="ECO:0000256" key="13">
    <source>
        <dbReference type="PROSITE-ProRule" id="PRU00175"/>
    </source>
</evidence>
<dbReference type="PROSITE" id="PS50089">
    <property type="entry name" value="ZF_RING_2"/>
    <property type="match status" value="1"/>
</dbReference>
<dbReference type="PANTHER" id="PTHR23163">
    <property type="entry name" value="RING FINGER PROTEIN-RELATED"/>
    <property type="match status" value="1"/>
</dbReference>
<feature type="region of interest" description="Disordered" evidence="16">
    <location>
        <begin position="1"/>
        <end position="37"/>
    </location>
</feature>
<evidence type="ECO:0000313" key="19">
    <source>
        <dbReference type="Proteomes" id="UP000315295"/>
    </source>
</evidence>
<keyword evidence="7 13" id="KW-0863">Zinc-finger</keyword>
<evidence type="ECO:0000256" key="4">
    <source>
        <dbReference type="ARBA" id="ARBA00005555"/>
    </source>
</evidence>
<gene>
    <name evidence="18" type="ORF">C1H46_020788</name>
</gene>
<keyword evidence="10 14" id="KW-0156">Chromatin regulator</keyword>
<dbReference type="Pfam" id="PF00097">
    <property type="entry name" value="zf-C3HC4"/>
    <property type="match status" value="2"/>
</dbReference>
<evidence type="ECO:0000256" key="12">
    <source>
        <dbReference type="ARBA" id="ARBA00023242"/>
    </source>
</evidence>
<feature type="coiled-coil region" evidence="15">
    <location>
        <begin position="512"/>
        <end position="539"/>
    </location>
</feature>
<keyword evidence="5 14" id="KW-0808">Transferase</keyword>
<dbReference type="EMBL" id="VIEB01000363">
    <property type="protein sequence ID" value="TQD93580.1"/>
    <property type="molecule type" value="Genomic_DNA"/>
</dbReference>
<dbReference type="EC" id="2.3.2.27" evidence="14"/>
<accession>A0A540M496</accession>
<dbReference type="InterPro" id="IPR013083">
    <property type="entry name" value="Znf_RING/FYVE/PHD"/>
</dbReference>
<dbReference type="PROSITE" id="PS00518">
    <property type="entry name" value="ZF_RING_1"/>
    <property type="match status" value="2"/>
</dbReference>
<keyword evidence="12 14" id="KW-0539">Nucleus</keyword>
<dbReference type="GO" id="GO:0005634">
    <property type="term" value="C:nucleus"/>
    <property type="evidence" value="ECO:0007669"/>
    <property type="project" value="UniProtKB-SubCell"/>
</dbReference>
<comment type="pathway">
    <text evidence="3 14">Protein modification; protein ubiquitination.</text>
</comment>
<keyword evidence="6 14" id="KW-0479">Metal-binding</keyword>
<evidence type="ECO:0000259" key="17">
    <source>
        <dbReference type="PROSITE" id="PS50089"/>
    </source>
</evidence>
<comment type="subcellular location">
    <subcellularLocation>
        <location evidence="2 14">Nucleus</location>
    </subcellularLocation>
</comment>
<feature type="coiled-coil region" evidence="15">
    <location>
        <begin position="327"/>
        <end position="380"/>
    </location>
</feature>
<evidence type="ECO:0000256" key="8">
    <source>
        <dbReference type="ARBA" id="ARBA00022786"/>
    </source>
</evidence>
<dbReference type="SMART" id="SM00184">
    <property type="entry name" value="RING"/>
    <property type="match status" value="2"/>
</dbReference>
<dbReference type="GO" id="GO:0016567">
    <property type="term" value="P:protein ubiquitination"/>
    <property type="evidence" value="ECO:0007669"/>
    <property type="project" value="UniProtKB-UniRule"/>
</dbReference>
<dbReference type="GO" id="GO:0008270">
    <property type="term" value="F:zinc ion binding"/>
    <property type="evidence" value="ECO:0007669"/>
    <property type="project" value="UniProtKB-KW"/>
</dbReference>
<evidence type="ECO:0000256" key="5">
    <source>
        <dbReference type="ARBA" id="ARBA00022679"/>
    </source>
</evidence>
<dbReference type="GO" id="GO:0061630">
    <property type="term" value="F:ubiquitin protein ligase activity"/>
    <property type="evidence" value="ECO:0007669"/>
    <property type="project" value="UniProtKB-EC"/>
</dbReference>
<comment type="caution">
    <text evidence="18">The sequence shown here is derived from an EMBL/GenBank/DDBJ whole genome shotgun (WGS) entry which is preliminary data.</text>
</comment>